<dbReference type="AlphaFoldDB" id="L2GSK4"/>
<dbReference type="VEuPathDB" id="MicrosporidiaDB:VCUG_02240"/>
<dbReference type="HOGENOM" id="CLU_1230726_0_0_1"/>
<evidence type="ECO:0000313" key="1">
    <source>
        <dbReference type="EMBL" id="ELA46273.1"/>
    </source>
</evidence>
<dbReference type="EMBL" id="GL877453">
    <property type="protein sequence ID" value="ELA46273.1"/>
    <property type="molecule type" value="Genomic_DNA"/>
</dbReference>
<proteinExistence type="predicted"/>
<sequence>MQYPLTKCLLIFAVIFLIPITFISILKITEADNQILEQKVDSYASARLAERNDLMNGETRAIIITKLFSSSDTIEAFTIDTETFKSLQTSYMLFKGDQLLQYCRNILTRRCQITNDFDIKYVEKLRQDLRYPRLITIARFYLRDEFVQKFWELVYDLKNKCAKLPKNEGLVYMFFDQEVIRTSYIYFAHSKGKKNHLYRVHRLWKEHSIPFAKECALYMFSHYLQ</sequence>
<keyword evidence="2" id="KW-1185">Reference proteome</keyword>
<organism evidence="1 2">
    <name type="scientific">Vavraia culicis (isolate floridensis)</name>
    <name type="common">Microsporidian parasite</name>
    <dbReference type="NCBI Taxonomy" id="948595"/>
    <lineage>
        <taxon>Eukaryota</taxon>
        <taxon>Fungi</taxon>
        <taxon>Fungi incertae sedis</taxon>
        <taxon>Microsporidia</taxon>
        <taxon>Pleistophoridae</taxon>
        <taxon>Vavraia</taxon>
    </lineage>
</organism>
<protein>
    <submittedName>
        <fullName evidence="1">Uncharacterized protein</fullName>
    </submittedName>
</protein>
<reference evidence="2" key="1">
    <citation type="submission" date="2011-03" db="EMBL/GenBank/DDBJ databases">
        <title>The genome sequence of Vavraia culicis strain floridensis.</title>
        <authorList>
            <consortium name="The Broad Institute Genome Sequencing Platform"/>
            <person name="Cuomo C."/>
            <person name="Becnel J."/>
            <person name="Sanscrainte N."/>
            <person name="Young S.K."/>
            <person name="Zeng Q."/>
            <person name="Gargeya S."/>
            <person name="Fitzgerald M."/>
            <person name="Haas B."/>
            <person name="Abouelleil A."/>
            <person name="Alvarado L."/>
            <person name="Arachchi H.M."/>
            <person name="Berlin A."/>
            <person name="Chapman S.B."/>
            <person name="Gearin G."/>
            <person name="Goldberg J."/>
            <person name="Griggs A."/>
            <person name="Gujja S."/>
            <person name="Hansen M."/>
            <person name="Heiman D."/>
            <person name="Howarth C."/>
            <person name="Larimer J."/>
            <person name="Lui A."/>
            <person name="MacDonald P.J.P."/>
            <person name="McCowen C."/>
            <person name="Montmayeur A."/>
            <person name="Murphy C."/>
            <person name="Neiman D."/>
            <person name="Pearson M."/>
            <person name="Priest M."/>
            <person name="Roberts A."/>
            <person name="Saif S."/>
            <person name="Shea T."/>
            <person name="Sisk P."/>
            <person name="Stolte C."/>
            <person name="Sykes S."/>
            <person name="Wortman J."/>
            <person name="Nusbaum C."/>
            <person name="Birren B."/>
        </authorList>
    </citation>
    <scope>NUCLEOTIDE SEQUENCE [LARGE SCALE GENOMIC DNA]</scope>
    <source>
        <strain evidence="2">floridensis</strain>
    </source>
</reference>
<dbReference type="GeneID" id="19880104"/>
<dbReference type="RefSeq" id="XP_008075250.1">
    <property type="nucleotide sequence ID" value="XM_008077059.1"/>
</dbReference>
<gene>
    <name evidence="1" type="ORF">VCUG_02240</name>
</gene>
<accession>L2GSK4</accession>
<dbReference type="InParanoid" id="L2GSK4"/>
<name>L2GSK4_VAVCU</name>
<dbReference type="Proteomes" id="UP000011081">
    <property type="component" value="Unassembled WGS sequence"/>
</dbReference>
<evidence type="ECO:0000313" key="2">
    <source>
        <dbReference type="Proteomes" id="UP000011081"/>
    </source>
</evidence>
<dbReference type="OrthoDB" id="10476385at2759"/>